<reference evidence="3 4" key="1">
    <citation type="submission" date="2019-03" db="EMBL/GenBank/DDBJ databases">
        <title>Genomic Encyclopedia of Archaeal and Bacterial Type Strains, Phase II (KMG-II): from individual species to whole genera.</title>
        <authorList>
            <person name="Goeker M."/>
        </authorList>
    </citation>
    <scope>NUCLEOTIDE SEQUENCE [LARGE SCALE GENOMIC DNA]</scope>
    <source>
        <strain evidence="3 4">DSM 24323</strain>
    </source>
</reference>
<sequence>MNRPIRRISVVAMVMFALLLGNVTYSALVRYNTWNADPANNRVRDAQFGQDRGPILAAGQVPLAETEPSDGRFDYQRVYPTNPELYAPITGYYSYSYGRSALENSYNAELSGTDDSQFLSRVIDSVTGETPTGATVETTIVPAAQQAAWDGLAGRKGAVVAMNPQTGAILAMVTTPSYDPNELGTHDNDDASEAWTSLNDDADRPMANRAAREIYPPGSTFKLVTAAAALESGMSPDDEIDSPEQYTLPQTNTQLGNETNCGGDRVSLDQALQVSCNTAFAGLGVDLGAEALQAQADKFGFGTRPLPDLAAVASQFPDDPNGAQTALAAIGQGDVAASPLQMTMVTSGIANGGVVMDPYVVDTVRADDLSVLRQTQPQERSTAMSSENADALAEMMVHVVESGTGVNGQMSGVTVGGKTGTAQTTEERPPYAWFTAFGGEEGNPSVAVTVFIEEADIERSDIAGGRLAAPIARDVMEAVL</sequence>
<dbReference type="Pfam" id="PF21922">
    <property type="entry name" value="PBP_dimer_2"/>
    <property type="match status" value="1"/>
</dbReference>
<dbReference type="InterPro" id="IPR001460">
    <property type="entry name" value="PCN-bd_Tpept"/>
</dbReference>
<dbReference type="Gene3D" id="3.40.710.10">
    <property type="entry name" value="DD-peptidase/beta-lactamase superfamily"/>
    <property type="match status" value="1"/>
</dbReference>
<accession>A0A4R7IX02</accession>
<dbReference type="AlphaFoldDB" id="A0A4R7IX02"/>
<organism evidence="3 4">
    <name type="scientific">Naumannella halotolerans</name>
    <dbReference type="NCBI Taxonomy" id="993414"/>
    <lineage>
        <taxon>Bacteria</taxon>
        <taxon>Bacillati</taxon>
        <taxon>Actinomycetota</taxon>
        <taxon>Actinomycetes</taxon>
        <taxon>Propionibacteriales</taxon>
        <taxon>Propionibacteriaceae</taxon>
        <taxon>Naumannella</taxon>
    </lineage>
</organism>
<dbReference type="GO" id="GO:0016740">
    <property type="term" value="F:transferase activity"/>
    <property type="evidence" value="ECO:0007669"/>
    <property type="project" value="UniProtKB-KW"/>
</dbReference>
<dbReference type="InterPro" id="IPR054120">
    <property type="entry name" value="PBPA_dimer"/>
</dbReference>
<gene>
    <name evidence="3" type="ORF">CLV29_3234</name>
</gene>
<dbReference type="EMBL" id="SOAW01000004">
    <property type="protein sequence ID" value="TDT29134.1"/>
    <property type="molecule type" value="Genomic_DNA"/>
</dbReference>
<evidence type="ECO:0000259" key="1">
    <source>
        <dbReference type="Pfam" id="PF00905"/>
    </source>
</evidence>
<evidence type="ECO:0000259" key="2">
    <source>
        <dbReference type="Pfam" id="PF21922"/>
    </source>
</evidence>
<dbReference type="Pfam" id="PF00905">
    <property type="entry name" value="Transpeptidase"/>
    <property type="match status" value="1"/>
</dbReference>
<proteinExistence type="predicted"/>
<keyword evidence="4" id="KW-1185">Reference proteome</keyword>
<dbReference type="InterPro" id="IPR050515">
    <property type="entry name" value="Beta-lactam/transpept"/>
</dbReference>
<dbReference type="GO" id="GO:0071555">
    <property type="term" value="P:cell wall organization"/>
    <property type="evidence" value="ECO:0007669"/>
    <property type="project" value="TreeGrafter"/>
</dbReference>
<dbReference type="GO" id="GO:0005886">
    <property type="term" value="C:plasma membrane"/>
    <property type="evidence" value="ECO:0007669"/>
    <property type="project" value="TreeGrafter"/>
</dbReference>
<dbReference type="PANTHER" id="PTHR30627">
    <property type="entry name" value="PEPTIDOGLYCAN D,D-TRANSPEPTIDASE"/>
    <property type="match status" value="1"/>
</dbReference>
<dbReference type="Gene3D" id="3.90.1310.10">
    <property type="entry name" value="Penicillin-binding protein 2a (Domain 2)"/>
    <property type="match status" value="1"/>
</dbReference>
<dbReference type="RefSeq" id="WP_133756125.1">
    <property type="nucleotide sequence ID" value="NZ_SOAW01000004.1"/>
</dbReference>
<dbReference type="GO" id="GO:0071972">
    <property type="term" value="F:peptidoglycan L,D-transpeptidase activity"/>
    <property type="evidence" value="ECO:0007669"/>
    <property type="project" value="TreeGrafter"/>
</dbReference>
<comment type="caution">
    <text evidence="3">The sequence shown here is derived from an EMBL/GenBank/DDBJ whole genome shotgun (WGS) entry which is preliminary data.</text>
</comment>
<dbReference type="Proteomes" id="UP000295371">
    <property type="component" value="Unassembled WGS sequence"/>
</dbReference>
<dbReference type="InterPro" id="IPR012338">
    <property type="entry name" value="Beta-lactam/transpept-like"/>
</dbReference>
<dbReference type="PANTHER" id="PTHR30627:SF24">
    <property type="entry name" value="PENICILLIN-BINDING PROTEIN 4B"/>
    <property type="match status" value="1"/>
</dbReference>
<keyword evidence="3" id="KW-0808">Transferase</keyword>
<name>A0A4R7IX02_9ACTN</name>
<protein>
    <submittedName>
        <fullName evidence="3">Peptidoglycan glycosyltransferase</fullName>
    </submittedName>
</protein>
<feature type="domain" description="Penicillin binding protein A dimerisation" evidence="2">
    <location>
        <begin position="52"/>
        <end position="136"/>
    </location>
</feature>
<dbReference type="GO" id="GO:0008658">
    <property type="term" value="F:penicillin binding"/>
    <property type="evidence" value="ECO:0007669"/>
    <property type="project" value="InterPro"/>
</dbReference>
<dbReference type="OrthoDB" id="9766847at2"/>
<dbReference type="SUPFAM" id="SSF56601">
    <property type="entry name" value="beta-lactamase/transpeptidase-like"/>
    <property type="match status" value="1"/>
</dbReference>
<evidence type="ECO:0000313" key="3">
    <source>
        <dbReference type="EMBL" id="TDT29134.1"/>
    </source>
</evidence>
<evidence type="ECO:0000313" key="4">
    <source>
        <dbReference type="Proteomes" id="UP000295371"/>
    </source>
</evidence>
<feature type="domain" description="Penicillin-binding protein transpeptidase" evidence="1">
    <location>
        <begin position="157"/>
        <end position="477"/>
    </location>
</feature>